<dbReference type="InterPro" id="IPR001932">
    <property type="entry name" value="PPM-type_phosphatase-like_dom"/>
</dbReference>
<dbReference type="Proteomes" id="UP000277671">
    <property type="component" value="Unassembled WGS sequence"/>
</dbReference>
<dbReference type="Pfam" id="PF07228">
    <property type="entry name" value="SpoIIE"/>
    <property type="match status" value="1"/>
</dbReference>
<dbReference type="EMBL" id="RBKT01000001">
    <property type="protein sequence ID" value="RKR89971.1"/>
    <property type="molecule type" value="Genomic_DNA"/>
</dbReference>
<feature type="modified residue" description="4-aspartylphosphate" evidence="2">
    <location>
        <position position="79"/>
    </location>
</feature>
<dbReference type="SMART" id="SM00331">
    <property type="entry name" value="PP2C_SIG"/>
    <property type="match status" value="1"/>
</dbReference>
<name>A0A495JMB1_9ACTN</name>
<sequence length="408" mass="43785">MTGSSVVPQRAYPHGGLSRHPNLPVGERLRVLLVEDDEGDAFLVGELLAETRSAIDLLVATSLNQARQQIAGVDCVLLDLGLPDAEGLDGLRQVLAMSTGAAVCVLTGRQDERLGVDAVAEGAQDYLVKGQVDGVLLTRALRYAVERKRADENARRLREIELRQAESARLERGLLPQPLMDTDQVAVHTFYRPGRHAALIGGDFYDVVQTTPDRVDLIIGDVCGHGVDEAALGVELRVAWRALVLARVPDDEVLPALEQVLMSERRAREIFATVATVRLDLAANRATFRLAGHPPPLLLADGRAVPVPATGGLVLGVRPRPPVAFDLTFDTEDWSLLLYTDGLIEGRVGEGTDRLDVPGLGDLVTDPRAGVVPLAELPGWLVSRAEELNGGPLADDVAMLLVSRGGGR</sequence>
<evidence type="ECO:0000256" key="1">
    <source>
        <dbReference type="ARBA" id="ARBA00022801"/>
    </source>
</evidence>
<proteinExistence type="predicted"/>
<organism evidence="4 5">
    <name type="scientific">Micromonospora pisi</name>
    <dbReference type="NCBI Taxonomy" id="589240"/>
    <lineage>
        <taxon>Bacteria</taxon>
        <taxon>Bacillati</taxon>
        <taxon>Actinomycetota</taxon>
        <taxon>Actinomycetes</taxon>
        <taxon>Micromonosporales</taxon>
        <taxon>Micromonosporaceae</taxon>
        <taxon>Micromonospora</taxon>
    </lineage>
</organism>
<dbReference type="Gene3D" id="3.40.50.2300">
    <property type="match status" value="1"/>
</dbReference>
<dbReference type="SUPFAM" id="SSF52172">
    <property type="entry name" value="CheY-like"/>
    <property type="match status" value="1"/>
</dbReference>
<reference evidence="4 5" key="1">
    <citation type="submission" date="2018-10" db="EMBL/GenBank/DDBJ databases">
        <title>Sequencing the genomes of 1000 actinobacteria strains.</title>
        <authorList>
            <person name="Klenk H.-P."/>
        </authorList>
    </citation>
    <scope>NUCLEOTIDE SEQUENCE [LARGE SCALE GENOMIC DNA]</scope>
    <source>
        <strain evidence="4 5">DSM 45175</strain>
    </source>
</reference>
<evidence type="ECO:0000313" key="5">
    <source>
        <dbReference type="Proteomes" id="UP000277671"/>
    </source>
</evidence>
<dbReference type="Pfam" id="PF00072">
    <property type="entry name" value="Response_reg"/>
    <property type="match status" value="1"/>
</dbReference>
<evidence type="ECO:0000256" key="2">
    <source>
        <dbReference type="PROSITE-ProRule" id="PRU00169"/>
    </source>
</evidence>
<gene>
    <name evidence="4" type="ORF">BDK92_4335</name>
</gene>
<comment type="caution">
    <text evidence="4">The sequence shown here is derived from an EMBL/GenBank/DDBJ whole genome shotgun (WGS) entry which is preliminary data.</text>
</comment>
<keyword evidence="5" id="KW-1185">Reference proteome</keyword>
<dbReference type="InterPro" id="IPR036457">
    <property type="entry name" value="PPM-type-like_dom_sf"/>
</dbReference>
<dbReference type="GO" id="GO:0000160">
    <property type="term" value="P:phosphorelay signal transduction system"/>
    <property type="evidence" value="ECO:0007669"/>
    <property type="project" value="InterPro"/>
</dbReference>
<dbReference type="InterPro" id="IPR011006">
    <property type="entry name" value="CheY-like_superfamily"/>
</dbReference>
<protein>
    <submittedName>
        <fullName evidence="4">Serine phosphatase RsbU (Regulator of sigma subunit)</fullName>
    </submittedName>
</protein>
<evidence type="ECO:0000313" key="4">
    <source>
        <dbReference type="EMBL" id="RKR89971.1"/>
    </source>
</evidence>
<evidence type="ECO:0000259" key="3">
    <source>
        <dbReference type="PROSITE" id="PS50110"/>
    </source>
</evidence>
<keyword evidence="1" id="KW-0378">Hydrolase</keyword>
<feature type="domain" description="Response regulatory" evidence="3">
    <location>
        <begin position="30"/>
        <end position="144"/>
    </location>
</feature>
<dbReference type="InterPro" id="IPR001789">
    <property type="entry name" value="Sig_transdc_resp-reg_receiver"/>
</dbReference>
<accession>A0A495JMB1</accession>
<dbReference type="AlphaFoldDB" id="A0A495JMB1"/>
<dbReference type="GO" id="GO:0016791">
    <property type="term" value="F:phosphatase activity"/>
    <property type="evidence" value="ECO:0007669"/>
    <property type="project" value="TreeGrafter"/>
</dbReference>
<dbReference type="CDD" id="cd00156">
    <property type="entry name" value="REC"/>
    <property type="match status" value="1"/>
</dbReference>
<dbReference type="SMART" id="SM00448">
    <property type="entry name" value="REC"/>
    <property type="match status" value="1"/>
</dbReference>
<dbReference type="PROSITE" id="PS50110">
    <property type="entry name" value="RESPONSE_REGULATORY"/>
    <property type="match status" value="1"/>
</dbReference>
<keyword evidence="2" id="KW-0597">Phosphoprotein</keyword>
<dbReference type="Gene3D" id="3.60.40.10">
    <property type="entry name" value="PPM-type phosphatase domain"/>
    <property type="match status" value="1"/>
</dbReference>
<dbReference type="InterPro" id="IPR052016">
    <property type="entry name" value="Bact_Sigma-Reg"/>
</dbReference>
<dbReference type="PANTHER" id="PTHR43156:SF2">
    <property type="entry name" value="STAGE II SPORULATION PROTEIN E"/>
    <property type="match status" value="1"/>
</dbReference>
<dbReference type="PANTHER" id="PTHR43156">
    <property type="entry name" value="STAGE II SPORULATION PROTEIN E-RELATED"/>
    <property type="match status" value="1"/>
</dbReference>